<keyword evidence="2" id="KW-1003">Cell membrane</keyword>
<dbReference type="GeneID" id="98916005"/>
<protein>
    <submittedName>
        <fullName evidence="10">Cell division septal protein FtsQ</fullName>
    </submittedName>
</protein>
<dbReference type="InterPro" id="IPR050487">
    <property type="entry name" value="FtsQ_DivIB"/>
</dbReference>
<comment type="caution">
    <text evidence="10">The sequence shown here is derived from an EMBL/GenBank/DDBJ whole genome shotgun (WGS) entry which is preliminary data.</text>
</comment>
<evidence type="ECO:0000313" key="10">
    <source>
        <dbReference type="EMBL" id="TCV95365.1"/>
    </source>
</evidence>
<evidence type="ECO:0000256" key="3">
    <source>
        <dbReference type="ARBA" id="ARBA00022618"/>
    </source>
</evidence>
<keyword evidence="3 10" id="KW-0132">Cell division</keyword>
<dbReference type="Gene3D" id="3.40.50.10960">
    <property type="match status" value="1"/>
</dbReference>
<dbReference type="EMBL" id="SMCQ01000017">
    <property type="protein sequence ID" value="TCV95365.1"/>
    <property type="molecule type" value="Genomic_DNA"/>
</dbReference>
<evidence type="ECO:0000313" key="11">
    <source>
        <dbReference type="Proteomes" id="UP000295515"/>
    </source>
</evidence>
<keyword evidence="7" id="KW-0131">Cell cycle</keyword>
<reference evidence="10 11" key="1">
    <citation type="submission" date="2019-03" db="EMBL/GenBank/DDBJ databases">
        <title>Genomic Encyclopedia of Type Strains, Phase IV (KMG-IV): sequencing the most valuable type-strain genomes for metagenomic binning, comparative biology and taxonomic classification.</title>
        <authorList>
            <person name="Goeker M."/>
        </authorList>
    </citation>
    <scope>NUCLEOTIDE SEQUENCE [LARGE SCALE GENOMIC DNA]</scope>
    <source>
        <strain evidence="10 11">DSM 29487</strain>
    </source>
</reference>
<accession>A0A4R3YQZ9</accession>
<dbReference type="PANTHER" id="PTHR37820">
    <property type="entry name" value="CELL DIVISION PROTEIN DIVIB"/>
    <property type="match status" value="1"/>
</dbReference>
<dbReference type="AlphaFoldDB" id="A0A4R3YQZ9"/>
<keyword evidence="6 8" id="KW-0472">Membrane</keyword>
<feature type="domain" description="POTRA" evidence="9">
    <location>
        <begin position="48"/>
        <end position="116"/>
    </location>
</feature>
<gene>
    <name evidence="10" type="ORF">EDD60_11726</name>
</gene>
<evidence type="ECO:0000256" key="5">
    <source>
        <dbReference type="ARBA" id="ARBA00022989"/>
    </source>
</evidence>
<keyword evidence="4 8" id="KW-0812">Transmembrane</keyword>
<dbReference type="Pfam" id="PF08478">
    <property type="entry name" value="POTRA_1"/>
    <property type="match status" value="1"/>
</dbReference>
<keyword evidence="5 8" id="KW-1133">Transmembrane helix</keyword>
<dbReference type="InterPro" id="IPR034746">
    <property type="entry name" value="POTRA"/>
</dbReference>
<dbReference type="GO" id="GO:0051301">
    <property type="term" value="P:cell division"/>
    <property type="evidence" value="ECO:0007669"/>
    <property type="project" value="UniProtKB-KW"/>
</dbReference>
<feature type="transmembrane region" description="Helical" evidence="8">
    <location>
        <begin position="27"/>
        <end position="44"/>
    </location>
</feature>
<dbReference type="Proteomes" id="UP000295515">
    <property type="component" value="Unassembled WGS sequence"/>
</dbReference>
<proteinExistence type="predicted"/>
<dbReference type="PROSITE" id="PS51779">
    <property type="entry name" value="POTRA"/>
    <property type="match status" value="1"/>
</dbReference>
<dbReference type="RefSeq" id="WP_066449734.1">
    <property type="nucleotide sequence ID" value="NZ_JANKBF010000007.1"/>
</dbReference>
<evidence type="ECO:0000256" key="8">
    <source>
        <dbReference type="SAM" id="Phobius"/>
    </source>
</evidence>
<name>A0A4R3YQZ9_9FIRM</name>
<dbReference type="PANTHER" id="PTHR37820:SF1">
    <property type="entry name" value="CELL DIVISION PROTEIN FTSQ"/>
    <property type="match status" value="1"/>
</dbReference>
<dbReference type="GO" id="GO:0005886">
    <property type="term" value="C:plasma membrane"/>
    <property type="evidence" value="ECO:0007669"/>
    <property type="project" value="TreeGrafter"/>
</dbReference>
<evidence type="ECO:0000256" key="1">
    <source>
        <dbReference type="ARBA" id="ARBA00004370"/>
    </source>
</evidence>
<evidence type="ECO:0000256" key="4">
    <source>
        <dbReference type="ARBA" id="ARBA00022692"/>
    </source>
</evidence>
<keyword evidence="11" id="KW-1185">Reference proteome</keyword>
<dbReference type="InterPro" id="IPR013685">
    <property type="entry name" value="POTRA_FtsQ_type"/>
</dbReference>
<evidence type="ECO:0000259" key="9">
    <source>
        <dbReference type="PROSITE" id="PS51779"/>
    </source>
</evidence>
<sequence length="251" mass="29355">MSYNEYNENPVQKTYKQRKKKKLKRKVKVIISLFIFIMITMFLISDYPRVKSIKIEGVHQTPQQEILKHISIKPSSYYFFINKEKVIKEIKQLPTIKKASIDIDLIGNVVIGVEEATPIAYASLNNKIYAINDIGRIVEVRQSKQRDELKVLPYIQNFQSKTMLEEFARGFYKVPTLMQNEMSDIILEPQAADPTRLKCLMKDNKVVYVRVEDVATKLNTHQFSYEALKNEHKNACYFSIEGRNVYTRSCQ</sequence>
<organism evidence="10 11">
    <name type="scientific">Longibaculum muris</name>
    <dbReference type="NCBI Taxonomy" id="1796628"/>
    <lineage>
        <taxon>Bacteria</taxon>
        <taxon>Bacillati</taxon>
        <taxon>Bacillota</taxon>
        <taxon>Erysipelotrichia</taxon>
        <taxon>Erysipelotrichales</taxon>
        <taxon>Coprobacillaceae</taxon>
        <taxon>Longibaculum</taxon>
    </lineage>
</organism>
<dbReference type="Gene3D" id="3.10.20.310">
    <property type="entry name" value="membrane protein fhac"/>
    <property type="match status" value="1"/>
</dbReference>
<comment type="subcellular location">
    <subcellularLocation>
        <location evidence="1">Membrane</location>
    </subcellularLocation>
</comment>
<evidence type="ECO:0000256" key="7">
    <source>
        <dbReference type="ARBA" id="ARBA00023306"/>
    </source>
</evidence>
<evidence type="ECO:0000256" key="2">
    <source>
        <dbReference type="ARBA" id="ARBA00022475"/>
    </source>
</evidence>
<evidence type="ECO:0000256" key="6">
    <source>
        <dbReference type="ARBA" id="ARBA00023136"/>
    </source>
</evidence>